<organism evidence="1 2">
    <name type="scientific">Dreissena polymorpha</name>
    <name type="common">Zebra mussel</name>
    <name type="synonym">Mytilus polymorpha</name>
    <dbReference type="NCBI Taxonomy" id="45954"/>
    <lineage>
        <taxon>Eukaryota</taxon>
        <taxon>Metazoa</taxon>
        <taxon>Spiralia</taxon>
        <taxon>Lophotrochozoa</taxon>
        <taxon>Mollusca</taxon>
        <taxon>Bivalvia</taxon>
        <taxon>Autobranchia</taxon>
        <taxon>Heteroconchia</taxon>
        <taxon>Euheterodonta</taxon>
        <taxon>Imparidentia</taxon>
        <taxon>Neoheterodontei</taxon>
        <taxon>Myida</taxon>
        <taxon>Dreissenoidea</taxon>
        <taxon>Dreissenidae</taxon>
        <taxon>Dreissena</taxon>
    </lineage>
</organism>
<sequence>MQDILFDSIARFSRRREIKTAAYFLNKNHAFPVIGSRERRGPDVTFEYQDNFGPGTAVAHSAYGLTYFCRMSSNGQRNI</sequence>
<evidence type="ECO:0000313" key="1">
    <source>
        <dbReference type="EMBL" id="KAH3835555.1"/>
    </source>
</evidence>
<protein>
    <submittedName>
        <fullName evidence="1">Uncharacterized protein</fullName>
    </submittedName>
</protein>
<dbReference type="Proteomes" id="UP000828390">
    <property type="component" value="Unassembled WGS sequence"/>
</dbReference>
<reference evidence="1" key="2">
    <citation type="submission" date="2020-11" db="EMBL/GenBank/DDBJ databases">
        <authorList>
            <person name="McCartney M.A."/>
            <person name="Auch B."/>
            <person name="Kono T."/>
            <person name="Mallez S."/>
            <person name="Becker A."/>
            <person name="Gohl D.M."/>
            <person name="Silverstein K.A.T."/>
            <person name="Koren S."/>
            <person name="Bechman K.B."/>
            <person name="Herman A."/>
            <person name="Abrahante J.E."/>
            <person name="Garbe J."/>
        </authorList>
    </citation>
    <scope>NUCLEOTIDE SEQUENCE</scope>
    <source>
        <strain evidence="1">Duluth1</strain>
        <tissue evidence="1">Whole animal</tissue>
    </source>
</reference>
<comment type="caution">
    <text evidence="1">The sequence shown here is derived from an EMBL/GenBank/DDBJ whole genome shotgun (WGS) entry which is preliminary data.</text>
</comment>
<dbReference type="AlphaFoldDB" id="A0A9D4K9Q0"/>
<name>A0A9D4K9Q0_DREPO</name>
<dbReference type="EMBL" id="JAIWYP010000004">
    <property type="protein sequence ID" value="KAH3835555.1"/>
    <property type="molecule type" value="Genomic_DNA"/>
</dbReference>
<evidence type="ECO:0000313" key="2">
    <source>
        <dbReference type="Proteomes" id="UP000828390"/>
    </source>
</evidence>
<proteinExistence type="predicted"/>
<reference evidence="1" key="1">
    <citation type="journal article" date="2019" name="bioRxiv">
        <title>The Genome of the Zebra Mussel, Dreissena polymorpha: A Resource for Invasive Species Research.</title>
        <authorList>
            <person name="McCartney M.A."/>
            <person name="Auch B."/>
            <person name="Kono T."/>
            <person name="Mallez S."/>
            <person name="Zhang Y."/>
            <person name="Obille A."/>
            <person name="Becker A."/>
            <person name="Abrahante J.E."/>
            <person name="Garbe J."/>
            <person name="Badalamenti J.P."/>
            <person name="Herman A."/>
            <person name="Mangelson H."/>
            <person name="Liachko I."/>
            <person name="Sullivan S."/>
            <person name="Sone E.D."/>
            <person name="Koren S."/>
            <person name="Silverstein K.A.T."/>
            <person name="Beckman K.B."/>
            <person name="Gohl D.M."/>
        </authorList>
    </citation>
    <scope>NUCLEOTIDE SEQUENCE</scope>
    <source>
        <strain evidence="1">Duluth1</strain>
        <tissue evidence="1">Whole animal</tissue>
    </source>
</reference>
<keyword evidence="2" id="KW-1185">Reference proteome</keyword>
<gene>
    <name evidence="1" type="ORF">DPMN_108908</name>
</gene>
<accession>A0A9D4K9Q0</accession>